<keyword evidence="2" id="KW-0067">ATP-binding</keyword>
<evidence type="ECO:0000256" key="2">
    <source>
        <dbReference type="HAMAP-Rule" id="MF_01539"/>
    </source>
</evidence>
<evidence type="ECO:0000313" key="4">
    <source>
        <dbReference type="Proteomes" id="UP000030008"/>
    </source>
</evidence>
<dbReference type="EC" id="6.3.4.-" evidence="2"/>
<keyword evidence="2" id="KW-0820">tRNA-binding</keyword>
<dbReference type="GO" id="GO:0006400">
    <property type="term" value="P:tRNA modification"/>
    <property type="evidence" value="ECO:0007669"/>
    <property type="project" value="UniProtKB-UniRule"/>
</dbReference>
<reference evidence="3 4" key="1">
    <citation type="submission" date="2014-08" db="EMBL/GenBank/DDBJ databases">
        <title>Clostridium innocuum, an unnegligible vancomycin-resistant pathogen causing extra-intestinal infections.</title>
        <authorList>
            <person name="Feng Y."/>
            <person name="Chiu C.-H."/>
        </authorList>
    </citation>
    <scope>NUCLEOTIDE SEQUENCE [LARGE SCALE GENOMIC DNA]</scope>
    <source>
        <strain evidence="3 4">AN88</strain>
    </source>
</reference>
<dbReference type="GO" id="GO:0005524">
    <property type="term" value="F:ATP binding"/>
    <property type="evidence" value="ECO:0007669"/>
    <property type="project" value="UniProtKB-KW"/>
</dbReference>
<dbReference type="Pfam" id="PF05636">
    <property type="entry name" value="HIGH_NTase1"/>
    <property type="match status" value="1"/>
</dbReference>
<keyword evidence="2" id="KW-0436">Ligase</keyword>
<feature type="binding site" evidence="2">
    <location>
        <position position="101"/>
    </location>
    <ligand>
        <name>ATP</name>
        <dbReference type="ChEBI" id="CHEBI:30616"/>
    </ligand>
</feature>
<feature type="binding site" evidence="2">
    <location>
        <position position="168"/>
    </location>
    <ligand>
        <name>ATP</name>
        <dbReference type="ChEBI" id="CHEBI:30616"/>
    </ligand>
</feature>
<organism evidence="3 4">
    <name type="scientific">Clostridium innocuum</name>
    <dbReference type="NCBI Taxonomy" id="1522"/>
    <lineage>
        <taxon>Bacteria</taxon>
        <taxon>Bacillati</taxon>
        <taxon>Bacillota</taxon>
        <taxon>Clostridia</taxon>
        <taxon>Eubacteriales</taxon>
        <taxon>Clostridiaceae</taxon>
        <taxon>Clostridium</taxon>
    </lineage>
</organism>
<protein>
    <recommendedName>
        <fullName evidence="2">tRNA(Met) cytidine acetate ligase</fullName>
        <ecNumber evidence="2">6.3.4.-</ecNumber>
    </recommendedName>
</protein>
<feature type="binding site" evidence="2">
    <location>
        <begin position="7"/>
        <end position="20"/>
    </location>
    <ligand>
        <name>ATP</name>
        <dbReference type="ChEBI" id="CHEBI:30616"/>
    </ligand>
</feature>
<comment type="caution">
    <text evidence="3">The sequence shown here is derived from an EMBL/GenBank/DDBJ whole genome shotgun (WGS) entry which is preliminary data.</text>
</comment>
<feature type="binding site" evidence="2">
    <location>
        <position position="145"/>
    </location>
    <ligand>
        <name>ATP</name>
        <dbReference type="ChEBI" id="CHEBI:30616"/>
    </ligand>
</feature>
<dbReference type="InterPro" id="IPR008513">
    <property type="entry name" value="tRNA(Met)_cyd_acetate_ligase"/>
</dbReference>
<comment type="similarity">
    <text evidence="2">Belongs to the TmcAL family.</text>
</comment>
<sequence length="368" mass="41912">MRSCGIVTEYNPFHNGHRYHIEQARRVSGCDALLAVMSGNFVQRGECAIVDKWTRAKAAIQAGCDLVIELPYPYVVQRSDIFARQAVALLRLAGIDTLVFGSETTDMQQLHRLADTSYEHYQKQRKNGISMAKTLEMVHGRVASNDILGMAYLRALKDSAIQPIAIQRTNGYHDEDIQHAISSATAIRRAVKEKKPISHTTPMAEDLQEGVFMEDYYPYLQTLLLSTPAEELKKRFLVDEGMEHMLQGNARKHMDYGSFLQACITQRYPRSSIQRSLTHILTHTDKQEIDSLPPCTFLRILAFNDTGRAYLRELKQKEIAIASAFHQIPKEHREIFLRTTAAYACAFPLSRRKEVMDSELRSPMYITS</sequence>
<dbReference type="InterPro" id="IPR014729">
    <property type="entry name" value="Rossmann-like_a/b/a_fold"/>
</dbReference>
<comment type="caution">
    <text evidence="2">Lacks conserved residue(s) required for the propagation of feature annotation.</text>
</comment>
<dbReference type="PANTHER" id="PTHR37825">
    <property type="entry name" value="TRNA(MET) CYTIDINE ACETATE LIGASE"/>
    <property type="match status" value="1"/>
</dbReference>
<gene>
    <name evidence="2" type="primary">tmcAL</name>
    <name evidence="3" type="ORF">CIAN88_18630</name>
</gene>
<comment type="function">
    <text evidence="2">Catalyzes the formation of N(4)-acetylcytidine (ac(4)C) at the wobble position of elongator tRNA(Met), using acetate and ATP as substrates. First activates an acetate ion to form acetyladenylate (Ac-AMP) and then transfers the acetyl group to tRNA to form ac(4)C34.</text>
</comment>
<accession>A0A099I1B9</accession>
<keyword evidence="1 2" id="KW-0819">tRNA processing</keyword>
<keyword evidence="2" id="KW-0547">Nucleotide-binding</keyword>
<comment type="catalytic activity">
    <reaction evidence="2">
        <text>cytidine(34) in elongator tRNA(Met) + acetate + ATP = N(4)-acetylcytidine(34) in elongator tRNA(Met) + AMP + diphosphate</text>
        <dbReference type="Rhea" id="RHEA:58144"/>
        <dbReference type="Rhea" id="RHEA-COMP:10693"/>
        <dbReference type="Rhea" id="RHEA-COMP:10694"/>
        <dbReference type="ChEBI" id="CHEBI:30089"/>
        <dbReference type="ChEBI" id="CHEBI:30616"/>
        <dbReference type="ChEBI" id="CHEBI:33019"/>
        <dbReference type="ChEBI" id="CHEBI:74900"/>
        <dbReference type="ChEBI" id="CHEBI:82748"/>
        <dbReference type="ChEBI" id="CHEBI:456215"/>
    </reaction>
</comment>
<dbReference type="Proteomes" id="UP000030008">
    <property type="component" value="Unassembled WGS sequence"/>
</dbReference>
<dbReference type="AlphaFoldDB" id="A0A099I1B9"/>
<dbReference type="HAMAP" id="MF_01539">
    <property type="entry name" value="TmcAL"/>
    <property type="match status" value="1"/>
</dbReference>
<dbReference type="GO" id="GO:0016879">
    <property type="term" value="F:ligase activity, forming carbon-nitrogen bonds"/>
    <property type="evidence" value="ECO:0007669"/>
    <property type="project" value="UniProtKB-UniRule"/>
</dbReference>
<comment type="subcellular location">
    <subcellularLocation>
        <location evidence="2">Cytoplasm</location>
    </subcellularLocation>
</comment>
<keyword evidence="2" id="KW-0694">RNA-binding</keyword>
<dbReference type="GO" id="GO:0000049">
    <property type="term" value="F:tRNA binding"/>
    <property type="evidence" value="ECO:0007669"/>
    <property type="project" value="UniProtKB-KW"/>
</dbReference>
<keyword evidence="2" id="KW-0963">Cytoplasm</keyword>
<dbReference type="GO" id="GO:0005737">
    <property type="term" value="C:cytoplasm"/>
    <property type="evidence" value="ECO:0007669"/>
    <property type="project" value="UniProtKB-SubCell"/>
</dbReference>
<dbReference type="RefSeq" id="WP_044907326.1">
    <property type="nucleotide sequence ID" value="NZ_JQIF01000097.1"/>
</dbReference>
<dbReference type="SUPFAM" id="SSF52374">
    <property type="entry name" value="Nucleotidylyl transferase"/>
    <property type="match status" value="1"/>
</dbReference>
<evidence type="ECO:0000256" key="1">
    <source>
        <dbReference type="ARBA" id="ARBA00022694"/>
    </source>
</evidence>
<evidence type="ECO:0000313" key="3">
    <source>
        <dbReference type="EMBL" id="KGJ51774.1"/>
    </source>
</evidence>
<dbReference type="EMBL" id="JQIF01000097">
    <property type="protein sequence ID" value="KGJ51774.1"/>
    <property type="molecule type" value="Genomic_DNA"/>
</dbReference>
<dbReference type="Gene3D" id="3.40.50.620">
    <property type="entry name" value="HUPs"/>
    <property type="match status" value="1"/>
</dbReference>
<dbReference type="PANTHER" id="PTHR37825:SF1">
    <property type="entry name" value="TRNA(MET) CYTIDINE ACETATE LIGASE"/>
    <property type="match status" value="1"/>
</dbReference>
<proteinExistence type="inferred from homology"/>
<name>A0A099I1B9_CLOIN</name>